<dbReference type="InterPro" id="IPR016032">
    <property type="entry name" value="Sig_transdc_resp-reg_C-effctor"/>
</dbReference>
<evidence type="ECO:0000313" key="2">
    <source>
        <dbReference type="Proteomes" id="UP001238370"/>
    </source>
</evidence>
<keyword evidence="1" id="KW-0614">Plasmid</keyword>
<evidence type="ECO:0008006" key="3">
    <source>
        <dbReference type="Google" id="ProtNLM"/>
    </source>
</evidence>
<geneLocation type="plasmid" evidence="1 2">
    <name>unnamed7</name>
</geneLocation>
<reference evidence="1 2" key="1">
    <citation type="submission" date="2022-03" db="EMBL/GenBank/DDBJ databases">
        <title>Survey of Intraspecific Variation of Edwardsiella anguillarum Isolates from Non-Anguillid Fish Host Originating from Varied Geographic Locations.</title>
        <authorList>
            <person name="Armwood A.R."/>
            <person name="Woodyard E."/>
            <person name="Waldbieser G.C."/>
            <person name="Camus A.C."/>
            <person name="Divya D."/>
            <person name="Tekedar H."/>
            <person name="Soto E."/>
            <person name="Stein C."/>
            <person name="Ucko M."/>
            <person name="Ware C."/>
            <person name="Griffin M.J."/>
        </authorList>
    </citation>
    <scope>NUCLEOTIDE SEQUENCE [LARGE SCALE GENOMIC DNA]</scope>
    <source>
        <strain evidence="1 2">R18-35-2</strain>
        <plasmid evidence="1 2">unnamed7</plasmid>
    </source>
</reference>
<sequence length="229" mass="26167">MCAQNRSKTVPGSQLKSHRFVSDMIKMSQYPICVRGQNGHFIAQNSHFNNEILNYSTSATQWLSSLPTNLTLSLMKKEIEMFSNLKGMHFFSDVLLDGRSWDICFQPLCYENNVFSIWHFYDSSFFVENISFPFYGMEKLVCKFRDEKGPISWNIFRLRMAGLSHRAIANLLSISIGSSKNHMADAHKYFNTSSNDDLIIASCASGLYITIAEYAAKITKDHVIKTLIK</sequence>
<name>A0ABY8SJK0_9GAMM</name>
<protein>
    <recommendedName>
        <fullName evidence="3">Conjugal transfer transcriptional regulator TraJ</fullName>
    </recommendedName>
</protein>
<evidence type="ECO:0000313" key="1">
    <source>
        <dbReference type="EMBL" id="WHP85899.1"/>
    </source>
</evidence>
<organism evidence="1 2">
    <name type="scientific">Edwardsiella anguillarum</name>
    <dbReference type="NCBI Taxonomy" id="1821960"/>
    <lineage>
        <taxon>Bacteria</taxon>
        <taxon>Pseudomonadati</taxon>
        <taxon>Pseudomonadota</taxon>
        <taxon>Gammaproteobacteria</taxon>
        <taxon>Enterobacterales</taxon>
        <taxon>Hafniaceae</taxon>
        <taxon>Edwardsiella</taxon>
    </lineage>
</organism>
<dbReference type="Gene3D" id="3.30.450.20">
    <property type="entry name" value="PAS domain"/>
    <property type="match status" value="1"/>
</dbReference>
<dbReference type="Proteomes" id="UP001238370">
    <property type="component" value="Plasmid unnamed7"/>
</dbReference>
<dbReference type="SUPFAM" id="SSF46894">
    <property type="entry name" value="C-terminal effector domain of the bipartite response regulators"/>
    <property type="match status" value="1"/>
</dbReference>
<keyword evidence="2" id="KW-1185">Reference proteome</keyword>
<dbReference type="RefSeq" id="WP_283292402.1">
    <property type="nucleotide sequence ID" value="NZ_CP094303.1"/>
</dbReference>
<gene>
    <name evidence="1" type="ORF">MQ095_19850</name>
</gene>
<dbReference type="EMBL" id="CP094303">
    <property type="protein sequence ID" value="WHP85899.1"/>
    <property type="molecule type" value="Genomic_DNA"/>
</dbReference>
<proteinExistence type="predicted"/>
<accession>A0ABY8SJK0</accession>